<dbReference type="InterPro" id="IPR027246">
    <property type="entry name" value="Porin_Euk/Tom40"/>
</dbReference>
<dbReference type="GO" id="GO:0005741">
    <property type="term" value="C:mitochondrial outer membrane"/>
    <property type="evidence" value="ECO:0007669"/>
    <property type="project" value="InterPro"/>
</dbReference>
<accession>A0A2P5EYE3</accession>
<proteinExistence type="inferred from homology"/>
<evidence type="ECO:0000256" key="1">
    <source>
        <dbReference type="ARBA" id="ARBA00009624"/>
    </source>
</evidence>
<dbReference type="AlphaFoldDB" id="A0A2P5EYE3"/>
<dbReference type="InParanoid" id="A0A2P5EYE3"/>
<dbReference type="Proteomes" id="UP000237000">
    <property type="component" value="Unassembled WGS sequence"/>
</dbReference>
<dbReference type="STRING" id="63057.A0A2P5EYE3"/>
<evidence type="ECO:0000313" key="2">
    <source>
        <dbReference type="EMBL" id="PON90544.1"/>
    </source>
</evidence>
<comment type="caution">
    <text evidence="2">The sequence shown here is derived from an EMBL/GenBank/DDBJ whole genome shotgun (WGS) entry which is preliminary data.</text>
</comment>
<dbReference type="InterPro" id="IPR023614">
    <property type="entry name" value="Porin_dom_sf"/>
</dbReference>
<reference evidence="3" key="1">
    <citation type="submission" date="2016-06" db="EMBL/GenBank/DDBJ databases">
        <title>Parallel loss of symbiosis genes in relatives of nitrogen-fixing non-legume Parasponia.</title>
        <authorList>
            <person name="Van Velzen R."/>
            <person name="Holmer R."/>
            <person name="Bu F."/>
            <person name="Rutten L."/>
            <person name="Van Zeijl A."/>
            <person name="Liu W."/>
            <person name="Santuari L."/>
            <person name="Cao Q."/>
            <person name="Sharma T."/>
            <person name="Shen D."/>
            <person name="Roswanjaya Y."/>
            <person name="Wardhani T."/>
            <person name="Kalhor M.S."/>
            <person name="Jansen J."/>
            <person name="Van den Hoogen J."/>
            <person name="Gungor B."/>
            <person name="Hartog M."/>
            <person name="Hontelez J."/>
            <person name="Verver J."/>
            <person name="Yang W.-C."/>
            <person name="Schijlen E."/>
            <person name="Repin R."/>
            <person name="Schilthuizen M."/>
            <person name="Schranz E."/>
            <person name="Heidstra R."/>
            <person name="Miyata K."/>
            <person name="Fedorova E."/>
            <person name="Kohlen W."/>
            <person name="Bisseling T."/>
            <person name="Smit S."/>
            <person name="Geurts R."/>
        </authorList>
    </citation>
    <scope>NUCLEOTIDE SEQUENCE [LARGE SCALE GENOMIC DNA]</scope>
    <source>
        <strain evidence="3">cv. RG33-2</strain>
    </source>
</reference>
<protein>
    <submittedName>
        <fullName evidence="2">Eukaryotic porin</fullName>
    </submittedName>
</protein>
<dbReference type="EMBL" id="JXTC01000082">
    <property type="protein sequence ID" value="PON90544.1"/>
    <property type="molecule type" value="Genomic_DNA"/>
</dbReference>
<name>A0A2P5EYE3_TREOI</name>
<dbReference type="Gene3D" id="2.40.160.10">
    <property type="entry name" value="Porin"/>
    <property type="match status" value="1"/>
</dbReference>
<dbReference type="PANTHER" id="PTHR11743">
    <property type="entry name" value="VOLTAGE-DEPENDENT ANION-SELECTIVE CHANNEL"/>
    <property type="match status" value="1"/>
</dbReference>
<keyword evidence="3" id="KW-1185">Reference proteome</keyword>
<dbReference type="OrthoDB" id="10275117at2759"/>
<dbReference type="InterPro" id="IPR001925">
    <property type="entry name" value="Porin_Euk"/>
</dbReference>
<gene>
    <name evidence="2" type="ORF">TorRG33x02_135990</name>
</gene>
<dbReference type="GO" id="GO:0008308">
    <property type="term" value="F:voltage-gated monoatomic anion channel activity"/>
    <property type="evidence" value="ECO:0007669"/>
    <property type="project" value="InterPro"/>
</dbReference>
<sequence length="307" mass="34834">MSQSEYEKMNKTRRKTPLFFHQFGKKSRDFFGKGYCGHSKTFMVSTTSTANGLTLTSAATKRFIDSTEAVRAEYKYKNHHTAVQIDTVRFPICSAYYSYEFKYLPFAKAKASFRYPNWSSSKFQLWSRPHRNAMLHLHADLSKSHPKIRLSASIGTPSIAFGFQGMLGRNYGIAYTAWSGGIQVTRPYFDAAITIRDRLKEDTYPFSTRGVFLRASYIQYLDEAKKIAAGLEITGWSARKEHTIRAGGSWAIGDLTSVKAKIDHLGNVTTLLQYDIQDKFLFKISAGFNIKALDKDPIIGFFLVLKP</sequence>
<organism evidence="2 3">
    <name type="scientific">Trema orientale</name>
    <name type="common">Charcoal tree</name>
    <name type="synonym">Celtis orientalis</name>
    <dbReference type="NCBI Taxonomy" id="63057"/>
    <lineage>
        <taxon>Eukaryota</taxon>
        <taxon>Viridiplantae</taxon>
        <taxon>Streptophyta</taxon>
        <taxon>Embryophyta</taxon>
        <taxon>Tracheophyta</taxon>
        <taxon>Spermatophyta</taxon>
        <taxon>Magnoliopsida</taxon>
        <taxon>eudicotyledons</taxon>
        <taxon>Gunneridae</taxon>
        <taxon>Pentapetalae</taxon>
        <taxon>rosids</taxon>
        <taxon>fabids</taxon>
        <taxon>Rosales</taxon>
        <taxon>Cannabaceae</taxon>
        <taxon>Trema</taxon>
    </lineage>
</organism>
<dbReference type="Pfam" id="PF01459">
    <property type="entry name" value="Porin_3"/>
    <property type="match status" value="1"/>
</dbReference>
<comment type="similarity">
    <text evidence="1">Belongs to the eukaryotic mitochondrial porin (TC 1.B.8.1) family.</text>
</comment>
<evidence type="ECO:0000313" key="3">
    <source>
        <dbReference type="Proteomes" id="UP000237000"/>
    </source>
</evidence>
<dbReference type="PANTHER" id="PTHR11743:SF23">
    <property type="entry name" value="MITOCHONDRIAL OUTER MEMBRANE PROTEIN PORIN 5-RELATED"/>
    <property type="match status" value="1"/>
</dbReference>